<dbReference type="AlphaFoldDB" id="A0A100WJ37"/>
<reference evidence="3" key="2">
    <citation type="submission" date="2016-02" db="EMBL/GenBank/DDBJ databases">
        <title>Draft genome sequence of five rapidly growing Mycobacterium species.</title>
        <authorList>
            <person name="Katahira K."/>
            <person name="Gotou Y."/>
            <person name="Iida K."/>
            <person name="Ogura Y."/>
            <person name="Hayashi T."/>
        </authorList>
    </citation>
    <scope>NUCLEOTIDE SEQUENCE [LARGE SCALE GENOMIC DNA]</scope>
    <source>
        <strain evidence="3">JCM15298</strain>
    </source>
</reference>
<keyword evidence="3" id="KW-1185">Reference proteome</keyword>
<dbReference type="OrthoDB" id="4752312at2"/>
<sequence length="547" mass="55476">MAPPIVVDPKALDGAGQTMTAQAGDLAKAVGVLSGALAGSAGMCGNDPAGVVHGRAYDTSAKSLFEAMIDLTNGMARTGDAVRTSAVNYSLAEVASNTHGNGGPPLPAVTPTPPASAPLAPSAQGNFDSAPPGWALVEPFLGMIWPNGDSGRLRAAAEAWSAAGSAFLATEAEMIGAFGVVAGQHIPEGAKIGQAVNASSTNSTTLFNQCVTMSSNLVDYAGKIDAVHAAILDLLSRVVNPLTGIREVWDLLTGDDNDEIKKIADDIRVVIDNFKAEVSALAQLLAPIVAAAEAVISAMGQYLKLELEQFGDAAYNVLADVVNGAASFGNAALHNPLDAAAMVGGAAMMGLGAGLEVPGVLLDATGVGAIGGVPLNLAGAGLMAGGATIAGGGALDLSQHVAENGVIVMHAHVGRPGEGVDRGDGRDPYGHITGRQGGGYARQREAEGIENYEDRNPGRWVTTEQRKATVEGGASGGRFYDGLGRLPDGTYEGIEVKSGGASLSPGQRAFDSQVSPTNPAYVTITNEQGVVETVKITRVRVETVPGE</sequence>
<dbReference type="Proteomes" id="UP000069443">
    <property type="component" value="Unassembled WGS sequence"/>
</dbReference>
<feature type="region of interest" description="Disordered" evidence="1">
    <location>
        <begin position="98"/>
        <end position="125"/>
    </location>
</feature>
<gene>
    <name evidence="2" type="ORF">RMCC_6196</name>
</gene>
<proteinExistence type="predicted"/>
<feature type="region of interest" description="Disordered" evidence="1">
    <location>
        <begin position="416"/>
        <end position="441"/>
    </location>
</feature>
<evidence type="ECO:0000256" key="1">
    <source>
        <dbReference type="SAM" id="MobiDB-lite"/>
    </source>
</evidence>
<feature type="compositionally biased region" description="Basic and acidic residues" evidence="1">
    <location>
        <begin position="418"/>
        <end position="429"/>
    </location>
</feature>
<comment type="caution">
    <text evidence="2">The sequence shown here is derived from an EMBL/GenBank/DDBJ whole genome shotgun (WGS) entry which is preliminary data.</text>
</comment>
<name>A0A100WJ37_MYCCR</name>
<reference evidence="3" key="1">
    <citation type="journal article" date="2016" name="Genome Announc.">
        <title>Draft Genome Sequences of Five Rapidly Growing Mycobacterium Species, M. thermoresistibile, M. fortuitum subsp. acetamidolyticum, M. canariasense, M. brisbanense, and M. novocastrense.</title>
        <authorList>
            <person name="Katahira K."/>
            <person name="Ogura Y."/>
            <person name="Gotoh Y."/>
            <person name="Hayashi T."/>
        </authorList>
    </citation>
    <scope>NUCLEOTIDE SEQUENCE [LARGE SCALE GENOMIC DNA]</scope>
    <source>
        <strain evidence="3">JCM15298</strain>
    </source>
</reference>
<accession>A0A100WJ37</accession>
<evidence type="ECO:0008006" key="4">
    <source>
        <dbReference type="Google" id="ProtNLM"/>
    </source>
</evidence>
<dbReference type="RefSeq" id="WP_062659908.1">
    <property type="nucleotide sequence ID" value="NZ_BCSY01000129.1"/>
</dbReference>
<organism evidence="2 3">
    <name type="scientific">Mycolicibacterium canariasense</name>
    <name type="common">Mycobacterium canariasense</name>
    <dbReference type="NCBI Taxonomy" id="228230"/>
    <lineage>
        <taxon>Bacteria</taxon>
        <taxon>Bacillati</taxon>
        <taxon>Actinomycetota</taxon>
        <taxon>Actinomycetes</taxon>
        <taxon>Mycobacteriales</taxon>
        <taxon>Mycobacteriaceae</taxon>
        <taxon>Mycolicibacterium</taxon>
    </lineage>
</organism>
<evidence type="ECO:0000313" key="3">
    <source>
        <dbReference type="Proteomes" id="UP000069443"/>
    </source>
</evidence>
<dbReference type="EMBL" id="BCSY01000129">
    <property type="protein sequence ID" value="GAS99231.1"/>
    <property type="molecule type" value="Genomic_DNA"/>
</dbReference>
<feature type="compositionally biased region" description="Pro residues" evidence="1">
    <location>
        <begin position="104"/>
        <end position="116"/>
    </location>
</feature>
<dbReference type="STRING" id="228230.RMCC_6196"/>
<protein>
    <recommendedName>
        <fullName evidence="4">NAD(+)--arginine ADP-ribosyltransferase Mav</fullName>
    </recommendedName>
</protein>
<evidence type="ECO:0000313" key="2">
    <source>
        <dbReference type="EMBL" id="GAS99231.1"/>
    </source>
</evidence>